<gene>
    <name evidence="1" type="ORF">ACRB68_39250</name>
</gene>
<reference evidence="1 2" key="1">
    <citation type="submission" date="2019-10" db="EMBL/GenBank/DDBJ databases">
        <title>Actinomadura rubteroloni sp. nov. and Actinomadura macrotermitis sp. nov., isolated from the gut of fungus growing-termite Macrotermes natalensis.</title>
        <authorList>
            <person name="Benndorf R."/>
            <person name="Martin K."/>
            <person name="Kuefner M."/>
            <person name="De Beer W."/>
            <person name="Kaster A.-K."/>
            <person name="Vollmers J."/>
            <person name="Poulsen M."/>
            <person name="Beemelmanns C."/>
        </authorList>
    </citation>
    <scope>NUCLEOTIDE SEQUENCE [LARGE SCALE GENOMIC DNA]</scope>
    <source>
        <strain evidence="1 2">RB68</strain>
    </source>
</reference>
<dbReference type="EMBL" id="WEGH01000002">
    <property type="protein sequence ID" value="MQY05848.1"/>
    <property type="molecule type" value="Genomic_DNA"/>
</dbReference>
<evidence type="ECO:0000313" key="2">
    <source>
        <dbReference type="Proteomes" id="UP000487268"/>
    </source>
</evidence>
<comment type="caution">
    <text evidence="1">The sequence shown here is derived from an EMBL/GenBank/DDBJ whole genome shotgun (WGS) entry which is preliminary data.</text>
</comment>
<accession>A0A7K0BXD8</accession>
<dbReference type="RefSeq" id="WP_153534140.1">
    <property type="nucleotide sequence ID" value="NZ_WEGH01000002.1"/>
</dbReference>
<keyword evidence="2" id="KW-1185">Reference proteome</keyword>
<proteinExistence type="predicted"/>
<evidence type="ECO:0000313" key="1">
    <source>
        <dbReference type="EMBL" id="MQY05848.1"/>
    </source>
</evidence>
<dbReference type="AlphaFoldDB" id="A0A7K0BXD8"/>
<name>A0A7K0BXD8_9ACTN</name>
<protein>
    <submittedName>
        <fullName evidence="1">Uncharacterized protein</fullName>
    </submittedName>
</protein>
<dbReference type="Proteomes" id="UP000487268">
    <property type="component" value="Unassembled WGS sequence"/>
</dbReference>
<sequence>MGSGRNLEFFVELRVDDAWMCADDVVVPRYPILYCLNCDGRLIECDWCNGTPRHIHWEPPRGSGKYHLPWSGPHFCSDGENYALPEERVRHVPWLADPDPEVFEVLAAVAPPRGLPADLSQEVWQAVPRHGSVRASHLTVRTLLGHPWAESVHRDLVHVMLRMARLAGDELESVRCVFWVDDHGS</sequence>
<organism evidence="1 2">
    <name type="scientific">Actinomadura macrotermitis</name>
    <dbReference type="NCBI Taxonomy" id="2585200"/>
    <lineage>
        <taxon>Bacteria</taxon>
        <taxon>Bacillati</taxon>
        <taxon>Actinomycetota</taxon>
        <taxon>Actinomycetes</taxon>
        <taxon>Streptosporangiales</taxon>
        <taxon>Thermomonosporaceae</taxon>
        <taxon>Actinomadura</taxon>
    </lineage>
</organism>